<keyword evidence="3" id="KW-1185">Reference proteome</keyword>
<proteinExistence type="predicted"/>
<dbReference type="OrthoDB" id="6259411at2759"/>
<feature type="non-terminal residue" evidence="2">
    <location>
        <position position="270"/>
    </location>
</feature>
<name>A0A3P7LZ77_DIBLA</name>
<protein>
    <submittedName>
        <fullName evidence="2">Uncharacterized protein</fullName>
    </submittedName>
</protein>
<feature type="compositionally biased region" description="Polar residues" evidence="1">
    <location>
        <begin position="84"/>
        <end position="105"/>
    </location>
</feature>
<gene>
    <name evidence="2" type="ORF">DILT_LOCUS14025</name>
</gene>
<reference evidence="2 3" key="1">
    <citation type="submission" date="2018-11" db="EMBL/GenBank/DDBJ databases">
        <authorList>
            <consortium name="Pathogen Informatics"/>
        </authorList>
    </citation>
    <scope>NUCLEOTIDE SEQUENCE [LARGE SCALE GENOMIC DNA]</scope>
</reference>
<feature type="region of interest" description="Disordered" evidence="1">
    <location>
        <begin position="56"/>
        <end position="117"/>
    </location>
</feature>
<evidence type="ECO:0000313" key="3">
    <source>
        <dbReference type="Proteomes" id="UP000281553"/>
    </source>
</evidence>
<evidence type="ECO:0000313" key="2">
    <source>
        <dbReference type="EMBL" id="VDN22305.1"/>
    </source>
</evidence>
<feature type="region of interest" description="Disordered" evidence="1">
    <location>
        <begin position="144"/>
        <end position="176"/>
    </location>
</feature>
<organism evidence="2 3">
    <name type="scientific">Dibothriocephalus latus</name>
    <name type="common">Fish tapeworm</name>
    <name type="synonym">Diphyllobothrium latum</name>
    <dbReference type="NCBI Taxonomy" id="60516"/>
    <lineage>
        <taxon>Eukaryota</taxon>
        <taxon>Metazoa</taxon>
        <taxon>Spiralia</taxon>
        <taxon>Lophotrochozoa</taxon>
        <taxon>Platyhelminthes</taxon>
        <taxon>Cestoda</taxon>
        <taxon>Eucestoda</taxon>
        <taxon>Diphyllobothriidea</taxon>
        <taxon>Diphyllobothriidae</taxon>
        <taxon>Dibothriocephalus</taxon>
    </lineage>
</organism>
<dbReference type="AlphaFoldDB" id="A0A3P7LZ77"/>
<dbReference type="Proteomes" id="UP000281553">
    <property type="component" value="Unassembled WGS sequence"/>
</dbReference>
<evidence type="ECO:0000256" key="1">
    <source>
        <dbReference type="SAM" id="MobiDB-lite"/>
    </source>
</evidence>
<sequence>MRLVVAFQRLLHNDLTEPPPSNTQLGANKNDLLPTSRSSLAHLLLHGVPSVASTVSSKTVTGSPDLPIKGTSVGSIGKGESHASFKSSSPINCFGQQPASSSVRDQLQRAPYADNTQSPACAQYVAAPPLSEYGVSTTLGNNPLSRPLSVNPSTTPSSPLPRFDGPETTPKSASNGGALSSSLYRLLLDTNPCAETIHAEVESATAQGFDTAPPTPAYPVFPPASSAGQAPPTEDSYRLRGDDDLWDLLDDPLMSSFLMDGDASRPKSLD</sequence>
<feature type="compositionally biased region" description="Polar residues" evidence="1">
    <location>
        <begin position="144"/>
        <end position="157"/>
    </location>
</feature>
<dbReference type="EMBL" id="UYRU01072466">
    <property type="protein sequence ID" value="VDN22305.1"/>
    <property type="molecule type" value="Genomic_DNA"/>
</dbReference>
<accession>A0A3P7LZ77</accession>